<dbReference type="SMART" id="SM00260">
    <property type="entry name" value="CheW"/>
    <property type="match status" value="1"/>
</dbReference>
<dbReference type="PANTHER" id="PTHR22617:SF45">
    <property type="entry name" value="CHEMOTAXIS PROTEIN CHEW"/>
    <property type="match status" value="1"/>
</dbReference>
<protein>
    <recommendedName>
        <fullName evidence="2">Chemotaxis protein CheW</fullName>
    </recommendedName>
</protein>
<dbReference type="KEGG" id="bbro:BAU06_18120"/>
<evidence type="ECO:0000259" key="4">
    <source>
        <dbReference type="PROSITE" id="PS50851"/>
    </source>
</evidence>
<evidence type="ECO:0000256" key="1">
    <source>
        <dbReference type="ARBA" id="ARBA00004496"/>
    </source>
</evidence>
<dbReference type="EMBL" id="CP016171">
    <property type="protein sequence ID" value="ANN74899.1"/>
    <property type="molecule type" value="Genomic_DNA"/>
</dbReference>
<name>A0A193G6L8_9BORD</name>
<dbReference type="Pfam" id="PF01584">
    <property type="entry name" value="CheW"/>
    <property type="match status" value="1"/>
</dbReference>
<evidence type="ECO:0000313" key="5">
    <source>
        <dbReference type="EMBL" id="ANN69757.1"/>
    </source>
</evidence>
<dbReference type="PANTHER" id="PTHR22617">
    <property type="entry name" value="CHEMOTAXIS SENSOR HISTIDINE KINASE-RELATED"/>
    <property type="match status" value="1"/>
</dbReference>
<dbReference type="Gene3D" id="2.40.50.180">
    <property type="entry name" value="CheA-289, Domain 4"/>
    <property type="match status" value="1"/>
</dbReference>
<sequence length="231" mass="24199">MPERDSVPVDDCWNRIGVRGDRSCARLREYVHCRQCPVYATAGQRLLHRLAASVASGDVTHDAPAAVPAQADSRAADEASGAEPATSLLVFRLHAEWLALPVAALAEVTPPRPIHGLPRRAGIVLGVCNVRGRLVPCISLAALLELAPPPAATGDHRPAGRMLVMSTHTGPIVIPVDEVAGIQSYPARAIGPVPDTLAGARLAAGVVRYRDRAVGLLDSARIAQAVGGRLA</sequence>
<dbReference type="RefSeq" id="WP_066359315.1">
    <property type="nucleotide sequence ID" value="NZ_CBCSFJ010000010.1"/>
</dbReference>
<keyword evidence="7" id="KW-1185">Reference proteome</keyword>
<evidence type="ECO:0000256" key="2">
    <source>
        <dbReference type="ARBA" id="ARBA00021483"/>
    </source>
</evidence>
<dbReference type="GO" id="GO:0007165">
    <property type="term" value="P:signal transduction"/>
    <property type="evidence" value="ECO:0007669"/>
    <property type="project" value="InterPro"/>
</dbReference>
<dbReference type="SUPFAM" id="SSF50341">
    <property type="entry name" value="CheW-like"/>
    <property type="match status" value="1"/>
</dbReference>
<evidence type="ECO:0000313" key="8">
    <source>
        <dbReference type="Proteomes" id="UP000092213"/>
    </source>
</evidence>
<dbReference type="InterPro" id="IPR002545">
    <property type="entry name" value="CheW-lke_dom"/>
</dbReference>
<evidence type="ECO:0000313" key="6">
    <source>
        <dbReference type="EMBL" id="ANN74899.1"/>
    </source>
</evidence>
<dbReference type="InterPro" id="IPR036061">
    <property type="entry name" value="CheW-like_dom_sf"/>
</dbReference>
<dbReference type="PROSITE" id="PS50851">
    <property type="entry name" value="CHEW"/>
    <property type="match status" value="1"/>
</dbReference>
<dbReference type="STRING" id="463025.BAU08_18345"/>
<dbReference type="Proteomes" id="UP000092213">
    <property type="component" value="Chromosome"/>
</dbReference>
<gene>
    <name evidence="5" type="ORF">BAU06_18120</name>
    <name evidence="6" type="ORF">BAU08_18345</name>
</gene>
<dbReference type="Proteomes" id="UP000091897">
    <property type="component" value="Chromosome"/>
</dbReference>
<feature type="domain" description="CheW-like" evidence="4">
    <location>
        <begin position="85"/>
        <end position="228"/>
    </location>
</feature>
<keyword evidence="3" id="KW-0963">Cytoplasm</keyword>
<evidence type="ECO:0000256" key="3">
    <source>
        <dbReference type="ARBA" id="ARBA00022490"/>
    </source>
</evidence>
<evidence type="ECO:0000313" key="7">
    <source>
        <dbReference type="Proteomes" id="UP000091897"/>
    </source>
</evidence>
<accession>A0A193G6L8</accession>
<dbReference type="InterPro" id="IPR039315">
    <property type="entry name" value="CheW"/>
</dbReference>
<organism evidence="6 8">
    <name type="scientific">Bordetella bronchialis</name>
    <dbReference type="NCBI Taxonomy" id="463025"/>
    <lineage>
        <taxon>Bacteria</taxon>
        <taxon>Pseudomonadati</taxon>
        <taxon>Pseudomonadota</taxon>
        <taxon>Betaproteobacteria</taxon>
        <taxon>Burkholderiales</taxon>
        <taxon>Alcaligenaceae</taxon>
        <taxon>Bordetella</taxon>
    </lineage>
</organism>
<dbReference type="EMBL" id="CP016170">
    <property type="protein sequence ID" value="ANN69757.1"/>
    <property type="molecule type" value="Genomic_DNA"/>
</dbReference>
<proteinExistence type="predicted"/>
<dbReference type="AlphaFoldDB" id="A0A193G6L8"/>
<dbReference type="GO" id="GO:0006935">
    <property type="term" value="P:chemotaxis"/>
    <property type="evidence" value="ECO:0007669"/>
    <property type="project" value="InterPro"/>
</dbReference>
<dbReference type="GO" id="GO:0005829">
    <property type="term" value="C:cytosol"/>
    <property type="evidence" value="ECO:0007669"/>
    <property type="project" value="TreeGrafter"/>
</dbReference>
<reference evidence="7 8" key="1">
    <citation type="submission" date="2016-06" db="EMBL/GenBank/DDBJ databases">
        <title>Complete genome sequences of Bordetella bronchialis and Bordetella flabilis.</title>
        <authorList>
            <person name="LiPuma J.J."/>
            <person name="Spilker T."/>
        </authorList>
    </citation>
    <scope>NUCLEOTIDE SEQUENCE [LARGE SCALE GENOMIC DNA]</scope>
    <source>
        <strain evidence="6 8">AU17976</strain>
        <strain evidence="5 7">AU3182</strain>
    </source>
</reference>
<dbReference type="Gene3D" id="2.30.30.40">
    <property type="entry name" value="SH3 Domains"/>
    <property type="match status" value="1"/>
</dbReference>
<comment type="subcellular location">
    <subcellularLocation>
        <location evidence="1">Cytoplasm</location>
    </subcellularLocation>
</comment>